<dbReference type="InterPro" id="IPR045865">
    <property type="entry name" value="ACT-like_dom_sf"/>
</dbReference>
<dbReference type="FunFam" id="3.30.70.1150:FF:000001">
    <property type="entry name" value="Acetolactate synthase small subunit"/>
    <property type="match status" value="1"/>
</dbReference>
<evidence type="ECO:0000256" key="5">
    <source>
        <dbReference type="ARBA" id="ARBA00022605"/>
    </source>
</evidence>
<dbReference type="GO" id="GO:0005829">
    <property type="term" value="C:cytosol"/>
    <property type="evidence" value="ECO:0007669"/>
    <property type="project" value="TreeGrafter"/>
</dbReference>
<evidence type="ECO:0000256" key="6">
    <source>
        <dbReference type="ARBA" id="ARBA00023304"/>
    </source>
</evidence>
<dbReference type="InterPro" id="IPR039557">
    <property type="entry name" value="AHAS_ACT"/>
</dbReference>
<dbReference type="PANTHER" id="PTHR30239">
    <property type="entry name" value="ACETOLACTATE SYNTHASE SMALL SUBUNIT"/>
    <property type="match status" value="1"/>
</dbReference>
<sequence>MKHTLAVLVENRPGVLMRVAGLFARRGYNIESLAVGPTENPSISRMTIVVEGDERTIEQVCKQLNKLIDVIKVSDITADPHVGRELILIKVNADPQVRGEIMQIVEIFRARIVDIARDTLIIEATGDEDKINAIENALRPFGIREVARTGKIALVRGARGKILEANINGQETATQTG</sequence>
<dbReference type="PANTHER" id="PTHR30239:SF0">
    <property type="entry name" value="ACETOLACTATE SYNTHASE SMALL SUBUNIT 1, CHLOROPLASTIC"/>
    <property type="match status" value="1"/>
</dbReference>
<dbReference type="Pfam" id="PF10369">
    <property type="entry name" value="ALS_ss_C"/>
    <property type="match status" value="1"/>
</dbReference>
<dbReference type="InterPro" id="IPR019455">
    <property type="entry name" value="Acetolactate_synth_ssu_C"/>
</dbReference>
<dbReference type="NCBIfam" id="NF008864">
    <property type="entry name" value="PRK11895.1"/>
    <property type="match status" value="1"/>
</dbReference>
<dbReference type="RefSeq" id="WP_084663398.1">
    <property type="nucleotide sequence ID" value="NZ_LT838272.1"/>
</dbReference>
<evidence type="ECO:0000256" key="1">
    <source>
        <dbReference type="ARBA" id="ARBA00004974"/>
    </source>
</evidence>
<keyword evidence="5 8" id="KW-0028">Amino-acid biosynthesis</keyword>
<evidence type="ECO:0000256" key="8">
    <source>
        <dbReference type="RuleBase" id="RU368092"/>
    </source>
</evidence>
<comment type="subunit">
    <text evidence="4 8">Dimer of large and small chains.</text>
</comment>
<evidence type="ECO:0000256" key="4">
    <source>
        <dbReference type="ARBA" id="ARBA00011744"/>
    </source>
</evidence>
<dbReference type="CDD" id="cd04878">
    <property type="entry name" value="ACT_AHAS"/>
    <property type="match status" value="1"/>
</dbReference>
<dbReference type="GO" id="GO:1990610">
    <property type="term" value="F:acetolactate synthase regulator activity"/>
    <property type="evidence" value="ECO:0007669"/>
    <property type="project" value="UniProtKB-UniRule"/>
</dbReference>
<dbReference type="InterPro" id="IPR004789">
    <property type="entry name" value="Acetalactate_synth_ssu"/>
</dbReference>
<organism evidence="10 11">
    <name type="scientific">Thermanaeromonas toyohensis ToBE</name>
    <dbReference type="NCBI Taxonomy" id="698762"/>
    <lineage>
        <taxon>Bacteria</taxon>
        <taxon>Bacillati</taxon>
        <taxon>Bacillota</taxon>
        <taxon>Clostridia</taxon>
        <taxon>Neomoorellales</taxon>
        <taxon>Neomoorellaceae</taxon>
        <taxon>Thermanaeromonas</taxon>
    </lineage>
</organism>
<dbReference type="GO" id="GO:0003984">
    <property type="term" value="F:acetolactate synthase activity"/>
    <property type="evidence" value="ECO:0007669"/>
    <property type="project" value="UniProtKB-UniRule"/>
</dbReference>
<keyword evidence="6 8" id="KW-0100">Branched-chain amino acid biosynthesis</keyword>
<evidence type="ECO:0000256" key="7">
    <source>
        <dbReference type="ARBA" id="ARBA00048670"/>
    </source>
</evidence>
<evidence type="ECO:0000256" key="2">
    <source>
        <dbReference type="ARBA" id="ARBA00005025"/>
    </source>
</evidence>
<comment type="function">
    <text evidence="8">Catalyzes the conversion of 2 pyruvate molecules into acetolactate in the first common step of the biosynthetic pathway of the branched-amino acids such as leucine, isoleucine, and valine.</text>
</comment>
<keyword evidence="11" id="KW-1185">Reference proteome</keyword>
<accession>A0A1W1VCN3</accession>
<keyword evidence="8" id="KW-0808">Transferase</keyword>
<dbReference type="InterPro" id="IPR054480">
    <property type="entry name" value="AHAS_small-like_ACT"/>
</dbReference>
<dbReference type="InterPro" id="IPR027271">
    <property type="entry name" value="Acetolactate_synth/TF_NikR_C"/>
</dbReference>
<dbReference type="SUPFAM" id="SSF55021">
    <property type="entry name" value="ACT-like"/>
    <property type="match status" value="2"/>
</dbReference>
<evidence type="ECO:0000259" key="9">
    <source>
        <dbReference type="PROSITE" id="PS51671"/>
    </source>
</evidence>
<evidence type="ECO:0000313" key="10">
    <source>
        <dbReference type="EMBL" id="SMB90724.1"/>
    </source>
</evidence>
<proteinExistence type="inferred from homology"/>
<dbReference type="OrthoDB" id="9787365at2"/>
<dbReference type="UniPathway" id="UPA00047">
    <property type="reaction ID" value="UER00055"/>
</dbReference>
<dbReference type="Gene3D" id="3.30.70.260">
    <property type="match status" value="1"/>
</dbReference>
<dbReference type="GO" id="GO:0009097">
    <property type="term" value="P:isoleucine biosynthetic process"/>
    <property type="evidence" value="ECO:0007669"/>
    <property type="project" value="UniProtKB-UniRule"/>
</dbReference>
<dbReference type="Gene3D" id="3.30.70.1150">
    <property type="entry name" value="ACT-like. Chain A, domain 2"/>
    <property type="match status" value="1"/>
</dbReference>
<dbReference type="InterPro" id="IPR002912">
    <property type="entry name" value="ACT_dom"/>
</dbReference>
<name>A0A1W1VCN3_9FIRM</name>
<comment type="catalytic activity">
    <reaction evidence="7 8">
        <text>2 pyruvate + H(+) = (2S)-2-acetolactate + CO2</text>
        <dbReference type="Rhea" id="RHEA:25249"/>
        <dbReference type="ChEBI" id="CHEBI:15361"/>
        <dbReference type="ChEBI" id="CHEBI:15378"/>
        <dbReference type="ChEBI" id="CHEBI:16526"/>
        <dbReference type="ChEBI" id="CHEBI:58476"/>
        <dbReference type="EC" id="2.2.1.6"/>
    </reaction>
</comment>
<evidence type="ECO:0000256" key="3">
    <source>
        <dbReference type="ARBA" id="ARBA00006341"/>
    </source>
</evidence>
<dbReference type="STRING" id="698762.SAMN00808754_0326"/>
<gene>
    <name evidence="10" type="ORF">SAMN00808754_0326</name>
</gene>
<evidence type="ECO:0000313" key="11">
    <source>
        <dbReference type="Proteomes" id="UP000192569"/>
    </source>
</evidence>
<dbReference type="GO" id="GO:0009099">
    <property type="term" value="P:L-valine biosynthetic process"/>
    <property type="evidence" value="ECO:0007669"/>
    <property type="project" value="UniProtKB-UniRule"/>
</dbReference>
<comment type="similarity">
    <text evidence="3 8">Belongs to the acetolactate synthase small subunit family.</text>
</comment>
<feature type="domain" description="ACT" evidence="9">
    <location>
        <begin position="4"/>
        <end position="78"/>
    </location>
</feature>
<protein>
    <recommendedName>
        <fullName evidence="8">Acetolactate synthase small subunit</fullName>
        <shortName evidence="8">AHAS</shortName>
        <shortName evidence="8">ALS</shortName>
        <ecNumber evidence="8">2.2.1.6</ecNumber>
    </recommendedName>
    <alternativeName>
        <fullName evidence="8">Acetohydroxy-acid synthase small subunit</fullName>
    </alternativeName>
</protein>
<dbReference type="FunFam" id="3.30.70.260:FF:000001">
    <property type="entry name" value="Acetolactate synthase, small subunit"/>
    <property type="match status" value="1"/>
</dbReference>
<comment type="pathway">
    <text evidence="2 8">Amino-acid biosynthesis; L-valine biosynthesis; L-valine from pyruvate: step 1/4.</text>
</comment>
<dbReference type="EC" id="2.2.1.6" evidence="8"/>
<dbReference type="PROSITE" id="PS51671">
    <property type="entry name" value="ACT"/>
    <property type="match status" value="1"/>
</dbReference>
<dbReference type="Proteomes" id="UP000192569">
    <property type="component" value="Chromosome I"/>
</dbReference>
<dbReference type="UniPathway" id="UPA00049">
    <property type="reaction ID" value="UER00059"/>
</dbReference>
<dbReference type="NCBIfam" id="TIGR00119">
    <property type="entry name" value="acolac_sm"/>
    <property type="match status" value="1"/>
</dbReference>
<dbReference type="AlphaFoldDB" id="A0A1W1VCN3"/>
<dbReference type="Pfam" id="PF22629">
    <property type="entry name" value="ACT_AHAS_ss"/>
    <property type="match status" value="1"/>
</dbReference>
<reference evidence="10 11" key="1">
    <citation type="submission" date="2017-04" db="EMBL/GenBank/DDBJ databases">
        <authorList>
            <person name="Afonso C.L."/>
            <person name="Miller P.J."/>
            <person name="Scott M.A."/>
            <person name="Spackman E."/>
            <person name="Goraichik I."/>
            <person name="Dimitrov K.M."/>
            <person name="Suarez D.L."/>
            <person name="Swayne D.E."/>
        </authorList>
    </citation>
    <scope>NUCLEOTIDE SEQUENCE [LARGE SCALE GENOMIC DNA]</scope>
    <source>
        <strain evidence="10 11">ToBE</strain>
    </source>
</reference>
<comment type="pathway">
    <text evidence="1 8">Amino-acid biosynthesis; L-isoleucine biosynthesis; L-isoleucine from 2-oxobutanoate: step 1/4.</text>
</comment>
<dbReference type="EMBL" id="LT838272">
    <property type="protein sequence ID" value="SMB90724.1"/>
    <property type="molecule type" value="Genomic_DNA"/>
</dbReference>